<dbReference type="Proteomes" id="UP000251135">
    <property type="component" value="Unassembled WGS sequence"/>
</dbReference>
<dbReference type="Gene3D" id="3.10.490.10">
    <property type="entry name" value="Gamma-glutamyl cyclotransferase-like"/>
    <property type="match status" value="1"/>
</dbReference>
<dbReference type="Pfam" id="PF06094">
    <property type="entry name" value="GGACT"/>
    <property type="match status" value="1"/>
</dbReference>
<dbReference type="InterPro" id="IPR009288">
    <property type="entry name" value="AIG2-like_dom"/>
</dbReference>
<protein>
    <recommendedName>
        <fullName evidence="3">Gamma-glutamylcyclotransferase family protein</fullName>
    </recommendedName>
</protein>
<dbReference type="GO" id="GO:0061929">
    <property type="term" value="F:gamma-glutamylaminecyclotransferase activity"/>
    <property type="evidence" value="ECO:0007669"/>
    <property type="project" value="InterPro"/>
</dbReference>
<dbReference type="PANTHER" id="PTHR12510">
    <property type="entry name" value="TROPONIN C-AKIN-1 PROTEIN"/>
    <property type="match status" value="1"/>
</dbReference>
<dbReference type="OrthoDB" id="8538589at2"/>
<dbReference type="InterPro" id="IPR039126">
    <property type="entry name" value="GGACT"/>
</dbReference>
<keyword evidence="6" id="KW-1185">Reference proteome</keyword>
<evidence type="ECO:0000256" key="2">
    <source>
        <dbReference type="PIRSR" id="PIRSR639126-1"/>
    </source>
</evidence>
<dbReference type="RefSeq" id="WP_108557746.1">
    <property type="nucleotide sequence ID" value="NZ_MUXE01000001.1"/>
</dbReference>
<dbReference type="GO" id="GO:0005829">
    <property type="term" value="C:cytosol"/>
    <property type="evidence" value="ECO:0007669"/>
    <property type="project" value="TreeGrafter"/>
</dbReference>
<dbReference type="SUPFAM" id="SSF110857">
    <property type="entry name" value="Gamma-glutamyl cyclotransferase-like"/>
    <property type="match status" value="1"/>
</dbReference>
<evidence type="ECO:0000259" key="4">
    <source>
        <dbReference type="Pfam" id="PF06094"/>
    </source>
</evidence>
<accession>A0A363D6G4</accession>
<dbReference type="CDD" id="cd06661">
    <property type="entry name" value="GGCT_like"/>
    <property type="match status" value="1"/>
</dbReference>
<reference evidence="5 6" key="1">
    <citation type="submission" date="2017-02" db="EMBL/GenBank/DDBJ databases">
        <title>Arcobacter caeni sp. nov, a new Arcobacter species isolated from reclaimed water.</title>
        <authorList>
            <person name="Figueras M.J."/>
            <person name="Perez-Cataluna A."/>
            <person name="Salas-Masso N."/>
        </authorList>
    </citation>
    <scope>NUCLEOTIDE SEQUENCE [LARGE SCALE GENOMIC DNA]</scope>
    <source>
        <strain evidence="5 6">RW17-10</strain>
    </source>
</reference>
<organism evidence="5 6">
    <name type="scientific">Arcobacter caeni</name>
    <dbReference type="NCBI Taxonomy" id="1912877"/>
    <lineage>
        <taxon>Bacteria</taxon>
        <taxon>Pseudomonadati</taxon>
        <taxon>Campylobacterota</taxon>
        <taxon>Epsilonproteobacteria</taxon>
        <taxon>Campylobacterales</taxon>
        <taxon>Arcobacteraceae</taxon>
        <taxon>Arcobacter</taxon>
    </lineage>
</organism>
<proteinExistence type="inferred from homology"/>
<name>A0A363D6G4_9BACT</name>
<evidence type="ECO:0000313" key="6">
    <source>
        <dbReference type="Proteomes" id="UP000251135"/>
    </source>
</evidence>
<evidence type="ECO:0000313" key="5">
    <source>
        <dbReference type="EMBL" id="PUE66637.1"/>
    </source>
</evidence>
<evidence type="ECO:0000256" key="3">
    <source>
        <dbReference type="RuleBase" id="RU367036"/>
    </source>
</evidence>
<comment type="similarity">
    <text evidence="1 3">Belongs to the gamma-glutamylcyclotransferase family.</text>
</comment>
<dbReference type="AlphaFoldDB" id="A0A363D6G4"/>
<sequence>MNCYLFAYGSMKKDFINHSRLINEKFIGNAITKNKYNMYPDSLYLFPYAIENEKVQHLKGELYLLENCDIKNIDIFEGVPNFYYRKLISVICNDVEIKAYIYFRAFSNPNSFENQLPIDSWKKEFEDFGVKLSEIFNVIKGDK</sequence>
<feature type="active site" description="Proton acceptor" evidence="2">
    <location>
        <position position="77"/>
    </location>
</feature>
<dbReference type="InterPro" id="IPR013024">
    <property type="entry name" value="GGCT-like"/>
</dbReference>
<evidence type="ECO:0000256" key="1">
    <source>
        <dbReference type="ARBA" id="ARBA00008861"/>
    </source>
</evidence>
<dbReference type="EMBL" id="MUXE01000001">
    <property type="protein sequence ID" value="PUE66637.1"/>
    <property type="molecule type" value="Genomic_DNA"/>
</dbReference>
<dbReference type="PANTHER" id="PTHR12510:SF4">
    <property type="entry name" value="GAMMA-GLUTAMYLAMINECYCLOTRANSFERASE"/>
    <property type="match status" value="1"/>
</dbReference>
<gene>
    <name evidence="5" type="ORF">B0174_00875</name>
</gene>
<feature type="domain" description="Gamma-glutamylcyclotransferase AIG2-like" evidence="4">
    <location>
        <begin position="5"/>
        <end position="122"/>
    </location>
</feature>
<comment type="caution">
    <text evidence="5">The sequence shown here is derived from an EMBL/GenBank/DDBJ whole genome shotgun (WGS) entry which is preliminary data.</text>
</comment>
<dbReference type="InterPro" id="IPR036568">
    <property type="entry name" value="GGCT-like_sf"/>
</dbReference>